<accession>A0AAV7EFI7</accession>
<protein>
    <recommendedName>
        <fullName evidence="3">SURP motif domain-containing protein</fullName>
    </recommendedName>
</protein>
<keyword evidence="5" id="KW-1185">Reference proteome</keyword>
<organism evidence="4 5">
    <name type="scientific">Aristolochia fimbriata</name>
    <name type="common">White veined hardy Dutchman's pipe vine</name>
    <dbReference type="NCBI Taxonomy" id="158543"/>
    <lineage>
        <taxon>Eukaryota</taxon>
        <taxon>Viridiplantae</taxon>
        <taxon>Streptophyta</taxon>
        <taxon>Embryophyta</taxon>
        <taxon>Tracheophyta</taxon>
        <taxon>Spermatophyta</taxon>
        <taxon>Magnoliopsida</taxon>
        <taxon>Magnoliidae</taxon>
        <taxon>Piperales</taxon>
        <taxon>Aristolochiaceae</taxon>
        <taxon>Aristolochia</taxon>
    </lineage>
</organism>
<feature type="compositionally biased region" description="Basic residues" evidence="2">
    <location>
        <begin position="629"/>
        <end position="638"/>
    </location>
</feature>
<dbReference type="InterPro" id="IPR040397">
    <property type="entry name" value="SWAP"/>
</dbReference>
<feature type="compositionally biased region" description="Basic and acidic residues" evidence="2">
    <location>
        <begin position="527"/>
        <end position="543"/>
    </location>
</feature>
<feature type="compositionally biased region" description="Basic and acidic residues" evidence="2">
    <location>
        <begin position="168"/>
        <end position="177"/>
    </location>
</feature>
<feature type="compositionally biased region" description="Basic and acidic residues" evidence="2">
    <location>
        <begin position="639"/>
        <end position="652"/>
    </location>
</feature>
<sequence length="758" mass="84371">MMQPPTEKLHQIISRTAKFVSEHGGQSEIVLRVKQGDNPTFGFLMPDHHLHPYFRFLVDHHELLQPDTNPKPKEEKNGGGALSLLGSAYGEDDDDPDEPLFEAKEVQTGHSAESMNETTHTSEKLETPNSSISGDKAILMRTSGSAYDRPSLSKRKLSVSTVSSGSKDNVKKRDRESVGSLGNTVSKQQTSLAPSTSEAEPFILEPPSSVKRMVDKIVDFVLRNGKESEAILMEQDSTNEKFPFLLPQNQYNPYYVKTLQKAEEAKLPRKVIAAVKHDLQEHTRGVAGYKLMRENKFEGIYDTQRKEKFKMVIGGSKKGSQEAQSKTVEQHGGVSADAAAAIVMAATRGIRNPKLDSLPTSSPNNSATVFGVGEGGPATSFGSVSFSYLPNSFMSRPVSNGEMPSDFRKSTAQLDKSGNTGNDVSLGKAMAKSAALAAASEADSSEASMTKEQKQKAERLKRAKMFAAMIKSGAHPIREPLPQLSVGAPDSAISGCKSASNHSGLMDMVEREREGSSAPVDVVKFKGTVEKGQHEGDDSDTGRLGKKLSSKSGKPEEDLDRDHKSPRKNHRSDQDKEIDHHKHRKRHRESRDKYEIHSSSDEEEHRHRRSHKHHHTSRDESSSDDEERRHRRSHKQHHTSRDDSSSNDEEHSHRRSHKHRHTSKDGHRHRSRRHKHHSPSEDEHEHRSSKSHKHRKRSNADRVPVTDDDAKKLETGNEKKVDRSESSDVLPQGSKPTDDTEVSDELRAKVRAMLLATL</sequence>
<dbReference type="EMBL" id="JAINDJ010000005">
    <property type="protein sequence ID" value="KAG9447605.1"/>
    <property type="molecule type" value="Genomic_DNA"/>
</dbReference>
<feature type="compositionally biased region" description="Polar residues" evidence="2">
    <location>
        <begin position="180"/>
        <end position="198"/>
    </location>
</feature>
<dbReference type="InterPro" id="IPR035967">
    <property type="entry name" value="SWAP/Surp_sf"/>
</dbReference>
<evidence type="ECO:0000313" key="5">
    <source>
        <dbReference type="Proteomes" id="UP000825729"/>
    </source>
</evidence>
<feature type="compositionally biased region" description="Polar residues" evidence="2">
    <location>
        <begin position="158"/>
        <end position="167"/>
    </location>
</feature>
<reference evidence="4 5" key="1">
    <citation type="submission" date="2021-07" db="EMBL/GenBank/DDBJ databases">
        <title>The Aristolochia fimbriata genome: insights into angiosperm evolution, floral development and chemical biosynthesis.</title>
        <authorList>
            <person name="Jiao Y."/>
        </authorList>
    </citation>
    <scope>NUCLEOTIDE SEQUENCE [LARGE SCALE GENOMIC DNA]</scope>
    <source>
        <strain evidence="4">IBCAS-2021</strain>
        <tissue evidence="4">Leaf</tissue>
    </source>
</reference>
<feature type="region of interest" description="Disordered" evidence="2">
    <location>
        <begin position="527"/>
        <end position="744"/>
    </location>
</feature>
<feature type="compositionally biased region" description="Basic and acidic residues" evidence="2">
    <location>
        <begin position="571"/>
        <end position="580"/>
    </location>
</feature>
<dbReference type="GO" id="GO:0003723">
    <property type="term" value="F:RNA binding"/>
    <property type="evidence" value="ECO:0007669"/>
    <property type="project" value="InterPro"/>
</dbReference>
<feature type="compositionally biased region" description="Basic and acidic residues" evidence="2">
    <location>
        <begin position="553"/>
        <end position="563"/>
    </location>
</feature>
<evidence type="ECO:0000256" key="2">
    <source>
        <dbReference type="SAM" id="MobiDB-lite"/>
    </source>
</evidence>
<proteinExistence type="predicted"/>
<keyword evidence="1" id="KW-0507">mRNA processing</keyword>
<feature type="compositionally biased region" description="Polar residues" evidence="2">
    <location>
        <begin position="108"/>
        <end position="119"/>
    </location>
</feature>
<feature type="compositionally biased region" description="Basic residues" evidence="2">
    <location>
        <begin position="653"/>
        <end position="677"/>
    </location>
</feature>
<feature type="compositionally biased region" description="Basic residues" evidence="2">
    <location>
        <begin position="606"/>
        <end position="616"/>
    </location>
</feature>
<dbReference type="PROSITE" id="PS50128">
    <property type="entry name" value="SURP"/>
    <property type="match status" value="2"/>
</dbReference>
<dbReference type="Gene3D" id="1.10.10.790">
    <property type="entry name" value="Surp module"/>
    <property type="match status" value="2"/>
</dbReference>
<gene>
    <name evidence="4" type="ORF">H6P81_013733</name>
</gene>
<dbReference type="AlphaFoldDB" id="A0AAV7EFI7"/>
<comment type="caution">
    <text evidence="4">The sequence shown here is derived from an EMBL/GenBank/DDBJ whole genome shotgun (WGS) entry which is preliminary data.</text>
</comment>
<dbReference type="InterPro" id="IPR000061">
    <property type="entry name" value="Surp"/>
</dbReference>
<name>A0AAV7EFI7_ARIFI</name>
<feature type="compositionally biased region" description="Polar residues" evidence="2">
    <location>
        <begin position="410"/>
        <end position="423"/>
    </location>
</feature>
<dbReference type="Proteomes" id="UP000825729">
    <property type="component" value="Unassembled WGS sequence"/>
</dbReference>
<feature type="domain" description="SURP motif" evidence="3">
    <location>
        <begin position="12"/>
        <end position="54"/>
    </location>
</feature>
<dbReference type="GO" id="GO:0000395">
    <property type="term" value="P:mRNA 5'-splice site recognition"/>
    <property type="evidence" value="ECO:0007669"/>
    <property type="project" value="TreeGrafter"/>
</dbReference>
<dbReference type="PANTHER" id="PTHR13161">
    <property type="entry name" value="SPLICING FACTOR SUPPRESSOR OF WHITE APRICOT"/>
    <property type="match status" value="1"/>
</dbReference>
<feature type="compositionally biased region" description="Basic and acidic residues" evidence="2">
    <location>
        <begin position="698"/>
        <end position="726"/>
    </location>
</feature>
<feature type="compositionally biased region" description="Basic and acidic residues" evidence="2">
    <location>
        <begin position="65"/>
        <end position="77"/>
    </location>
</feature>
<feature type="compositionally biased region" description="Basic and acidic residues" evidence="2">
    <location>
        <begin position="678"/>
        <end position="688"/>
    </location>
</feature>
<feature type="compositionally biased region" description="Basic and acidic residues" evidence="2">
    <location>
        <begin position="589"/>
        <end position="605"/>
    </location>
</feature>
<evidence type="ECO:0000259" key="3">
    <source>
        <dbReference type="PROSITE" id="PS50128"/>
    </source>
</evidence>
<feature type="region of interest" description="Disordered" evidence="2">
    <location>
        <begin position="65"/>
        <end position="204"/>
    </location>
</feature>
<evidence type="ECO:0000256" key="1">
    <source>
        <dbReference type="ARBA" id="ARBA00022664"/>
    </source>
</evidence>
<dbReference type="Pfam" id="PF01805">
    <property type="entry name" value="Surp"/>
    <property type="match status" value="2"/>
</dbReference>
<dbReference type="PANTHER" id="PTHR13161:SF15">
    <property type="entry name" value="SPLICING FACTOR, SUPPRESSOR OF WHITE-APRICOT HOMOLOG"/>
    <property type="match status" value="1"/>
</dbReference>
<dbReference type="SMART" id="SM00648">
    <property type="entry name" value="SWAP"/>
    <property type="match status" value="2"/>
</dbReference>
<feature type="domain" description="SURP motif" evidence="3">
    <location>
        <begin position="213"/>
        <end position="255"/>
    </location>
</feature>
<feature type="compositionally biased region" description="Acidic residues" evidence="2">
    <location>
        <begin position="90"/>
        <end position="100"/>
    </location>
</feature>
<dbReference type="SUPFAM" id="SSF109905">
    <property type="entry name" value="Surp module (SWAP domain)"/>
    <property type="match status" value="2"/>
</dbReference>
<feature type="region of interest" description="Disordered" evidence="2">
    <location>
        <begin position="399"/>
        <end position="425"/>
    </location>
</feature>
<evidence type="ECO:0000313" key="4">
    <source>
        <dbReference type="EMBL" id="KAG9447605.1"/>
    </source>
</evidence>